<dbReference type="Proteomes" id="UP000289734">
    <property type="component" value="Unassembled WGS sequence"/>
</dbReference>
<gene>
    <name evidence="1" type="ORF">EQG68_02820</name>
</gene>
<dbReference type="RefSeq" id="WP_129463266.1">
    <property type="nucleotide sequence ID" value="NZ_SBKQ01000002.1"/>
</dbReference>
<organism evidence="1 2">
    <name type="scientific">Flavobacterium piscinae</name>
    <dbReference type="NCBI Taxonomy" id="2506424"/>
    <lineage>
        <taxon>Bacteria</taxon>
        <taxon>Pseudomonadati</taxon>
        <taxon>Bacteroidota</taxon>
        <taxon>Flavobacteriia</taxon>
        <taxon>Flavobacteriales</taxon>
        <taxon>Flavobacteriaceae</taxon>
        <taxon>Flavobacterium</taxon>
    </lineage>
</organism>
<dbReference type="OrthoDB" id="1343332at2"/>
<dbReference type="EMBL" id="SBKQ01000002">
    <property type="protein sequence ID" value="RXR34859.1"/>
    <property type="molecule type" value="Genomic_DNA"/>
</dbReference>
<reference evidence="2" key="1">
    <citation type="submission" date="2019-01" db="EMBL/GenBank/DDBJ databases">
        <title>Cytophagaceae bacterium strain CAR-16.</title>
        <authorList>
            <person name="Chen W.-M."/>
        </authorList>
    </citation>
    <scope>NUCLEOTIDE SEQUENCE [LARGE SCALE GENOMIC DNA]</scope>
    <source>
        <strain evidence="2">ICH-30</strain>
    </source>
</reference>
<keyword evidence="2" id="KW-1185">Reference proteome</keyword>
<proteinExistence type="predicted"/>
<evidence type="ECO:0000313" key="2">
    <source>
        <dbReference type="Proteomes" id="UP000289734"/>
    </source>
</evidence>
<dbReference type="Pfam" id="PF20505">
    <property type="entry name" value="DUF6731"/>
    <property type="match status" value="1"/>
</dbReference>
<accession>A0A4Q1KZ70</accession>
<sequence>MAVKKTNVYFYQIVALVEQKQKEKMNKLFSEVFKFKKKSFNKIDFSDGEILISNIKSMHSDRYCLGTFIYNQKSNVPPKFDGVNTEPLELNHNQGLGYDCSFIFDSKTNIIGLESRRPGVNLNALTEFIHNNYDVPQFDFSMVIIPSEYQKFLDSPSYYRIEYDIAKPTNSTGIKGNSSSSLDSTIDAMDEINALKGSIIYSVGNYKTRSLNLKEIRLFVQGLLKLNKREDFVKILKITGTDIDSEKSKVFDLVANRLVENIEIEKQRINSKFFIKEKYRQLEALYLRHQPLLLKQYKI</sequence>
<comment type="caution">
    <text evidence="1">The sequence shown here is derived from an EMBL/GenBank/DDBJ whole genome shotgun (WGS) entry which is preliminary data.</text>
</comment>
<dbReference type="AlphaFoldDB" id="A0A4Q1KZ70"/>
<name>A0A4Q1KZ70_9FLAO</name>
<evidence type="ECO:0000313" key="1">
    <source>
        <dbReference type="EMBL" id="RXR34859.1"/>
    </source>
</evidence>
<protein>
    <submittedName>
        <fullName evidence="1">Uncharacterized protein</fullName>
    </submittedName>
</protein>
<dbReference type="InterPro" id="IPR046618">
    <property type="entry name" value="DUF6731"/>
</dbReference>